<dbReference type="InterPro" id="IPR007039">
    <property type="entry name" value="TrbC/VirB2"/>
</dbReference>
<evidence type="ECO:0000313" key="3">
    <source>
        <dbReference type="Proteomes" id="UP000254209"/>
    </source>
</evidence>
<feature type="transmembrane region" description="Helical" evidence="1">
    <location>
        <begin position="70"/>
        <end position="91"/>
    </location>
</feature>
<proteinExistence type="predicted"/>
<sequence length="133" mass="14065">MNKILNFITKKSAQYTPEIMEAQAKSNAIMGKTSVQAAVHGLAVVAMLGAAPLASAAGFEAEAKGMADKIYKAIYGIVGVVALIIVLWQCVEGWSGRKSWMDILVTCIWVIAAAASGALVAWLWSKGQSMTFG</sequence>
<keyword evidence="1" id="KW-1133">Transmembrane helix</keyword>
<dbReference type="Pfam" id="PF04956">
    <property type="entry name" value="TrbC"/>
    <property type="match status" value="1"/>
</dbReference>
<dbReference type="STRING" id="1120980.GCA_000745955_01330"/>
<name>A0A376BM26_9NEIS</name>
<dbReference type="EMBL" id="UFSO01000002">
    <property type="protein sequence ID" value="SSY70695.1"/>
    <property type="molecule type" value="Genomic_DNA"/>
</dbReference>
<dbReference type="RefSeq" id="WP_034292897.1">
    <property type="nucleotide sequence ID" value="NZ_CP091519.2"/>
</dbReference>
<dbReference type="OrthoDB" id="8606731at2"/>
<keyword evidence="3" id="KW-1185">Reference proteome</keyword>
<protein>
    <recommendedName>
        <fullName evidence="4">TrbC/VIRB2 family</fullName>
    </recommendedName>
</protein>
<keyword evidence="1" id="KW-0812">Transmembrane</keyword>
<organism evidence="2 3">
    <name type="scientific">Alysiella crassa</name>
    <dbReference type="NCBI Taxonomy" id="153491"/>
    <lineage>
        <taxon>Bacteria</taxon>
        <taxon>Pseudomonadati</taxon>
        <taxon>Pseudomonadota</taxon>
        <taxon>Betaproteobacteria</taxon>
        <taxon>Neisseriales</taxon>
        <taxon>Neisseriaceae</taxon>
        <taxon>Alysiella</taxon>
    </lineage>
</organism>
<evidence type="ECO:0008006" key="4">
    <source>
        <dbReference type="Google" id="ProtNLM"/>
    </source>
</evidence>
<keyword evidence="1" id="KW-0472">Membrane</keyword>
<feature type="transmembrane region" description="Helical" evidence="1">
    <location>
        <begin position="37"/>
        <end position="58"/>
    </location>
</feature>
<accession>A0A376BM26</accession>
<evidence type="ECO:0000256" key="1">
    <source>
        <dbReference type="SAM" id="Phobius"/>
    </source>
</evidence>
<dbReference type="AlphaFoldDB" id="A0A376BM26"/>
<gene>
    <name evidence="2" type="ORF">NCTC10283_00804</name>
</gene>
<evidence type="ECO:0000313" key="2">
    <source>
        <dbReference type="EMBL" id="SSY70695.1"/>
    </source>
</evidence>
<reference evidence="2 3" key="1">
    <citation type="submission" date="2018-06" db="EMBL/GenBank/DDBJ databases">
        <authorList>
            <consortium name="Pathogen Informatics"/>
            <person name="Doyle S."/>
        </authorList>
    </citation>
    <scope>NUCLEOTIDE SEQUENCE [LARGE SCALE GENOMIC DNA]</scope>
    <source>
        <strain evidence="2 3">NCTC10283</strain>
    </source>
</reference>
<dbReference type="Proteomes" id="UP000254209">
    <property type="component" value="Unassembled WGS sequence"/>
</dbReference>
<feature type="transmembrane region" description="Helical" evidence="1">
    <location>
        <begin position="103"/>
        <end position="124"/>
    </location>
</feature>